<reference evidence="2" key="2">
    <citation type="submission" date="2020-09" db="EMBL/GenBank/DDBJ databases">
        <authorList>
            <person name="Sun Q."/>
            <person name="Zhou Y."/>
        </authorList>
    </citation>
    <scope>NUCLEOTIDE SEQUENCE</scope>
    <source>
        <strain evidence="2">CGMCC 1.15762</strain>
    </source>
</reference>
<accession>A0A8J2ZI44</accession>
<dbReference type="Proteomes" id="UP000617145">
    <property type="component" value="Unassembled WGS sequence"/>
</dbReference>
<sequence length="115" mass="11881">MRGMDVEKGDLVGARRIVGAGGIDGIARIAQVDEIHALDHTAIGDIETGDDTGLEHGLLMARIPADGKGGEPAERPRPGAVSQACRSIAPGEWHSTASPARSTKQPRPAGWGGAR</sequence>
<proteinExistence type="predicted"/>
<keyword evidence="3" id="KW-1185">Reference proteome</keyword>
<feature type="compositionally biased region" description="Polar residues" evidence="1">
    <location>
        <begin position="95"/>
        <end position="105"/>
    </location>
</feature>
<evidence type="ECO:0000313" key="2">
    <source>
        <dbReference type="EMBL" id="GGG65948.1"/>
    </source>
</evidence>
<protein>
    <submittedName>
        <fullName evidence="2">Uncharacterized protein</fullName>
    </submittedName>
</protein>
<feature type="compositionally biased region" description="Basic and acidic residues" evidence="1">
    <location>
        <begin position="68"/>
        <end position="77"/>
    </location>
</feature>
<comment type="caution">
    <text evidence="2">The sequence shown here is derived from an EMBL/GenBank/DDBJ whole genome shotgun (WGS) entry which is preliminary data.</text>
</comment>
<feature type="region of interest" description="Disordered" evidence="1">
    <location>
        <begin position="63"/>
        <end position="115"/>
    </location>
</feature>
<dbReference type="AlphaFoldDB" id="A0A8J2ZI44"/>
<dbReference type="EMBL" id="BMJV01000001">
    <property type="protein sequence ID" value="GGG65948.1"/>
    <property type="molecule type" value="Genomic_DNA"/>
</dbReference>
<organism evidence="2 3">
    <name type="scientific">Salipiger pallidus</name>
    <dbReference type="NCBI Taxonomy" id="1775170"/>
    <lineage>
        <taxon>Bacteria</taxon>
        <taxon>Pseudomonadati</taxon>
        <taxon>Pseudomonadota</taxon>
        <taxon>Alphaproteobacteria</taxon>
        <taxon>Rhodobacterales</taxon>
        <taxon>Roseobacteraceae</taxon>
        <taxon>Salipiger</taxon>
    </lineage>
</organism>
<reference evidence="2" key="1">
    <citation type="journal article" date="2014" name="Int. J. Syst. Evol. Microbiol.">
        <title>Complete genome sequence of Corynebacterium casei LMG S-19264T (=DSM 44701T), isolated from a smear-ripened cheese.</title>
        <authorList>
            <consortium name="US DOE Joint Genome Institute (JGI-PGF)"/>
            <person name="Walter F."/>
            <person name="Albersmeier A."/>
            <person name="Kalinowski J."/>
            <person name="Ruckert C."/>
        </authorList>
    </citation>
    <scope>NUCLEOTIDE SEQUENCE</scope>
    <source>
        <strain evidence="2">CGMCC 1.15762</strain>
    </source>
</reference>
<evidence type="ECO:0000256" key="1">
    <source>
        <dbReference type="SAM" id="MobiDB-lite"/>
    </source>
</evidence>
<gene>
    <name evidence="2" type="ORF">GCM10011415_10940</name>
</gene>
<evidence type="ECO:0000313" key="3">
    <source>
        <dbReference type="Proteomes" id="UP000617145"/>
    </source>
</evidence>
<name>A0A8J2ZI44_9RHOB</name>